<keyword evidence="3 7" id="KW-0347">Helicase</keyword>
<name>A0A2X4UMU0_9GAMM</name>
<dbReference type="GO" id="GO:0016787">
    <property type="term" value="F:hydrolase activity"/>
    <property type="evidence" value="ECO:0007669"/>
    <property type="project" value="UniProtKB-KW"/>
</dbReference>
<organism evidence="7 8">
    <name type="scientific">Leminorella richardii</name>
    <dbReference type="NCBI Taxonomy" id="158841"/>
    <lineage>
        <taxon>Bacteria</taxon>
        <taxon>Pseudomonadati</taxon>
        <taxon>Pseudomonadota</taxon>
        <taxon>Gammaproteobacteria</taxon>
        <taxon>Enterobacterales</taxon>
        <taxon>Budviciaceae</taxon>
        <taxon>Leminorella</taxon>
    </lineage>
</organism>
<dbReference type="CDD" id="cd18791">
    <property type="entry name" value="SF2_C_RHA"/>
    <property type="match status" value="1"/>
</dbReference>
<dbReference type="EMBL" id="LS483470">
    <property type="protein sequence ID" value="SQI36958.1"/>
    <property type="molecule type" value="Genomic_DNA"/>
</dbReference>
<dbReference type="PROSITE" id="PS51192">
    <property type="entry name" value="HELICASE_ATP_BIND_1"/>
    <property type="match status" value="1"/>
</dbReference>
<dbReference type="FunFam" id="3.40.50.300:FF:002125">
    <property type="entry name" value="ATP-dependent helicase HrpB"/>
    <property type="match status" value="1"/>
</dbReference>
<proteinExistence type="predicted"/>
<dbReference type="NCBIfam" id="NF008662">
    <property type="entry name" value="PRK11664.1"/>
    <property type="match status" value="1"/>
</dbReference>
<dbReference type="Pfam" id="PF00270">
    <property type="entry name" value="DEAD"/>
    <property type="match status" value="1"/>
</dbReference>
<dbReference type="PANTHER" id="PTHR43519:SF1">
    <property type="entry name" value="ATP-DEPENDENT RNA HELICASE HRPB"/>
    <property type="match status" value="1"/>
</dbReference>
<dbReference type="InterPro" id="IPR027417">
    <property type="entry name" value="P-loop_NTPase"/>
</dbReference>
<dbReference type="SUPFAM" id="SSF52540">
    <property type="entry name" value="P-loop containing nucleoside triphosphate hydrolases"/>
    <property type="match status" value="1"/>
</dbReference>
<dbReference type="Proteomes" id="UP000249005">
    <property type="component" value="Chromosome 1"/>
</dbReference>
<evidence type="ECO:0000313" key="8">
    <source>
        <dbReference type="Proteomes" id="UP000249005"/>
    </source>
</evidence>
<dbReference type="Pfam" id="PF24473">
    <property type="entry name" value="CON_HrpB"/>
    <property type="match status" value="1"/>
</dbReference>
<protein>
    <submittedName>
        <fullName evidence="7">ATP-dependent RNA helicase HrpB</fullName>
    </submittedName>
</protein>
<dbReference type="InterPro" id="IPR056329">
    <property type="entry name" value="CON_HrpB"/>
</dbReference>
<accession>A0A2X4UMU0</accession>
<keyword evidence="8" id="KW-1185">Reference proteome</keyword>
<keyword evidence="2" id="KW-0378">Hydrolase</keyword>
<dbReference type="CDD" id="cd17990">
    <property type="entry name" value="DEXHc_HrpB"/>
    <property type="match status" value="1"/>
</dbReference>
<dbReference type="PANTHER" id="PTHR43519">
    <property type="entry name" value="ATP-DEPENDENT RNA HELICASE HRPB"/>
    <property type="match status" value="1"/>
</dbReference>
<sequence length="816" mass="89820">MPLPISDILEPLLGELQRSQAVLLQAPPGAGKSTWLPLRLLEQPWLAGRIIMLEPRRLAARSVAQRLAEQLGEPVGQQVGYRMRAESLCSAATRLEVVTEGVLVRMLQRDPMLDGVSLIILDEFHERSLQADLALSLLLDVQSGLNETLKLLIMSATLDNQKLCQTLPQAAVVSAEGRSFPVERHYQSLPVAGYFEDNVAQAVRQILNRNQGSLLLFLPGVAEIRRVYDALSGSVPSDIDLCPLYGALSLAEQQRAIAPSPAGRRKVVLATNIAETSLTIDGISLVVDSGLERTARFEAKSGLTRLVTQRISKASMIQRAGRAGRLMPGQCWHLFAQEQAERAAEQSEAEIMQADLSMLLMELLQWGCRDVEQLTWLDRPPEAALSAARRLLTQLGALAADGGLSANGRKMAEMGCDPRLAAMLLFAQTQSADSLATALALTAMLEEPPRSGNKDVAYWLSNPLPQWQKRVRQLCGRLSGRSEKIGRIDADEAPFLLAAGFADRIAQRRANDGRYLLANGLGAQLEPGDGLSRSPWLVAASLLQGTTSPDARILLASAVDPECLAQRFPHLVNSQSAVEWDEEKGTLRAWRRQQIGRLVLKASPLAKPSMEELHAAFLNWIRTQGIEALGWDDDAQQLRLRMLRAQEWLPGSPWPDVSDEGLLASLERWLLPSLEGVKDIKGLKQVSLSKALGQLLDWKQKQQLDAALPSAYRVPTDSLIPIRYSAEGPPALAVRLQEMFGEKQTPAIADGRVALVVELLSPAHRPLQITQDLAAFWQGAYRDVQKEMKGRYPKHVWPDDPANAVPTRRTKRFYEG</sequence>
<keyword evidence="4" id="KW-0067">ATP-binding</keyword>
<dbReference type="InterPro" id="IPR014001">
    <property type="entry name" value="Helicase_ATP-bd"/>
</dbReference>
<evidence type="ECO:0000259" key="5">
    <source>
        <dbReference type="PROSITE" id="PS51192"/>
    </source>
</evidence>
<dbReference type="RefSeq" id="WP_111739521.1">
    <property type="nucleotide sequence ID" value="NZ_LR698987.1"/>
</dbReference>
<dbReference type="InterPro" id="IPR011545">
    <property type="entry name" value="DEAD/DEAH_box_helicase_dom"/>
</dbReference>
<dbReference type="InterPro" id="IPR001650">
    <property type="entry name" value="Helicase_C-like"/>
</dbReference>
<dbReference type="InterPro" id="IPR010225">
    <property type="entry name" value="HrpB"/>
</dbReference>
<feature type="domain" description="Helicase ATP-binding" evidence="5">
    <location>
        <begin position="13"/>
        <end position="176"/>
    </location>
</feature>
<dbReference type="SMART" id="SM00847">
    <property type="entry name" value="HA2"/>
    <property type="match status" value="1"/>
</dbReference>
<dbReference type="GO" id="GO:0005524">
    <property type="term" value="F:ATP binding"/>
    <property type="evidence" value="ECO:0007669"/>
    <property type="project" value="UniProtKB-KW"/>
</dbReference>
<dbReference type="InterPro" id="IPR007502">
    <property type="entry name" value="Helicase-assoc_dom"/>
</dbReference>
<gene>
    <name evidence="7" type="ORF">NCTC12151_00944</name>
</gene>
<evidence type="ECO:0000256" key="3">
    <source>
        <dbReference type="ARBA" id="ARBA00022806"/>
    </source>
</evidence>
<dbReference type="NCBIfam" id="TIGR01970">
    <property type="entry name" value="DEAH_box_HrpB"/>
    <property type="match status" value="1"/>
</dbReference>
<dbReference type="GO" id="GO:0004386">
    <property type="term" value="F:helicase activity"/>
    <property type="evidence" value="ECO:0007669"/>
    <property type="project" value="UniProtKB-KW"/>
</dbReference>
<dbReference type="SMART" id="SM00490">
    <property type="entry name" value="HELICc"/>
    <property type="match status" value="1"/>
</dbReference>
<evidence type="ECO:0000256" key="2">
    <source>
        <dbReference type="ARBA" id="ARBA00022801"/>
    </source>
</evidence>
<reference evidence="7 8" key="1">
    <citation type="submission" date="2018-06" db="EMBL/GenBank/DDBJ databases">
        <authorList>
            <consortium name="Pathogen Informatics"/>
            <person name="Doyle S."/>
        </authorList>
    </citation>
    <scope>NUCLEOTIDE SEQUENCE [LARGE SCALE GENOMIC DNA]</scope>
    <source>
        <strain evidence="7 8">NCTC12151</strain>
    </source>
</reference>
<evidence type="ECO:0000259" key="6">
    <source>
        <dbReference type="PROSITE" id="PS51194"/>
    </source>
</evidence>
<feature type="domain" description="Helicase C-terminal" evidence="6">
    <location>
        <begin position="198"/>
        <end position="367"/>
    </location>
</feature>
<keyword evidence="1" id="KW-0547">Nucleotide-binding</keyword>
<dbReference type="PROSITE" id="PS51194">
    <property type="entry name" value="HELICASE_CTER"/>
    <property type="match status" value="1"/>
</dbReference>
<dbReference type="InterPro" id="IPR013689">
    <property type="entry name" value="RNA_helicase_ATP-dep_HrpB_C"/>
</dbReference>
<dbReference type="AlphaFoldDB" id="A0A2X4UMU0"/>
<dbReference type="Gene3D" id="1.20.120.1080">
    <property type="match status" value="1"/>
</dbReference>
<evidence type="ECO:0000256" key="1">
    <source>
        <dbReference type="ARBA" id="ARBA00022741"/>
    </source>
</evidence>
<dbReference type="Pfam" id="PF00271">
    <property type="entry name" value="Helicase_C"/>
    <property type="match status" value="1"/>
</dbReference>
<dbReference type="InterPro" id="IPR049614">
    <property type="entry name" value="HrpB_DEXH"/>
</dbReference>
<evidence type="ECO:0000313" key="7">
    <source>
        <dbReference type="EMBL" id="SQI36958.1"/>
    </source>
</evidence>
<dbReference type="GO" id="GO:0003676">
    <property type="term" value="F:nucleic acid binding"/>
    <property type="evidence" value="ECO:0007669"/>
    <property type="project" value="InterPro"/>
</dbReference>
<evidence type="ECO:0000256" key="4">
    <source>
        <dbReference type="ARBA" id="ARBA00022840"/>
    </source>
</evidence>
<dbReference type="Gene3D" id="3.40.50.300">
    <property type="entry name" value="P-loop containing nucleotide triphosphate hydrolases"/>
    <property type="match status" value="2"/>
</dbReference>
<dbReference type="OrthoDB" id="9805617at2"/>
<dbReference type="PIRSF" id="PIRSF005496">
    <property type="entry name" value="ATP_hel_hrpB"/>
    <property type="match status" value="1"/>
</dbReference>
<dbReference type="Pfam" id="PF08482">
    <property type="entry name" value="HrpB_C"/>
    <property type="match status" value="1"/>
</dbReference>
<dbReference type="KEGG" id="lri:NCTC12151_00944"/>
<dbReference type="SMART" id="SM00487">
    <property type="entry name" value="DEXDc"/>
    <property type="match status" value="1"/>
</dbReference>